<feature type="domain" description="DUF642" evidence="5">
    <location>
        <begin position="630"/>
        <end position="762"/>
    </location>
</feature>
<organism evidence="7 8">
    <name type="scientific">Lusitaniella coriacea LEGE 07157</name>
    <dbReference type="NCBI Taxonomy" id="945747"/>
    <lineage>
        <taxon>Bacteria</taxon>
        <taxon>Bacillati</taxon>
        <taxon>Cyanobacteriota</taxon>
        <taxon>Cyanophyceae</taxon>
        <taxon>Spirulinales</taxon>
        <taxon>Lusitaniellaceae</taxon>
        <taxon>Lusitaniella</taxon>
    </lineage>
</organism>
<keyword evidence="8" id="KW-1185">Reference proteome</keyword>
<dbReference type="Gene3D" id="2.60.40.10">
    <property type="entry name" value="Immunoglobulins"/>
    <property type="match status" value="7"/>
</dbReference>
<dbReference type="EMBL" id="JADEWZ010000013">
    <property type="protein sequence ID" value="MBE9116359.1"/>
    <property type="molecule type" value="Genomic_DNA"/>
</dbReference>
<dbReference type="InterPro" id="IPR033764">
    <property type="entry name" value="Sdr_B"/>
</dbReference>
<evidence type="ECO:0000256" key="3">
    <source>
        <dbReference type="ARBA" id="ARBA00022729"/>
    </source>
</evidence>
<dbReference type="Pfam" id="PF17210">
    <property type="entry name" value="SdrD_B"/>
    <property type="match status" value="7"/>
</dbReference>
<dbReference type="InterPro" id="IPR013783">
    <property type="entry name" value="Ig-like_fold"/>
</dbReference>
<feature type="domain" description="SD-repeat containing protein B" evidence="6">
    <location>
        <begin position="519"/>
        <end position="605"/>
    </location>
</feature>
<feature type="domain" description="SD-repeat containing protein B" evidence="6">
    <location>
        <begin position="134"/>
        <end position="258"/>
    </location>
</feature>
<dbReference type="InterPro" id="IPR008979">
    <property type="entry name" value="Galactose-bd-like_sf"/>
</dbReference>
<comment type="subcellular location">
    <subcellularLocation>
        <location evidence="1">Secreted</location>
    </subcellularLocation>
</comment>
<proteinExistence type="predicted"/>
<dbReference type="Gene3D" id="2.60.120.260">
    <property type="entry name" value="Galactose-binding domain-like"/>
    <property type="match status" value="1"/>
</dbReference>
<keyword evidence="2" id="KW-0964">Secreted</keyword>
<feature type="domain" description="SD-repeat containing protein B" evidence="6">
    <location>
        <begin position="937"/>
        <end position="1053"/>
    </location>
</feature>
<dbReference type="GO" id="GO:0005576">
    <property type="term" value="C:extracellular region"/>
    <property type="evidence" value="ECO:0007669"/>
    <property type="project" value="UniProtKB-SubCell"/>
</dbReference>
<feature type="domain" description="SD-repeat containing protein B" evidence="6">
    <location>
        <begin position="388"/>
        <end position="512"/>
    </location>
</feature>
<evidence type="ECO:0000313" key="8">
    <source>
        <dbReference type="Proteomes" id="UP000654482"/>
    </source>
</evidence>
<name>A0A8J7J2G1_9CYAN</name>
<gene>
    <name evidence="7" type="ORF">IQ249_10660</name>
</gene>
<evidence type="ECO:0000259" key="6">
    <source>
        <dbReference type="Pfam" id="PF17210"/>
    </source>
</evidence>
<evidence type="ECO:0000259" key="5">
    <source>
        <dbReference type="Pfam" id="PF04862"/>
    </source>
</evidence>
<dbReference type="AlphaFoldDB" id="A0A8J7J2G1"/>
<dbReference type="SUPFAM" id="SSF117074">
    <property type="entry name" value="Hypothetical protein PA1324"/>
    <property type="match status" value="7"/>
</dbReference>
<dbReference type="Proteomes" id="UP000654482">
    <property type="component" value="Unassembled WGS sequence"/>
</dbReference>
<sequence>MAGNDNLASVGDQVWYDENGNGIQDDSERGLAGISVTLTGGGEDGVIGTDDDTTATITTDVNGNYKFDNLNPGEEYQLTFSDLPDDTTFSQSNIGGDDTQDSDVNKDTGSTDIFTLNPGENNIDMDAGVVKEACLGDTVWFDTNEDGTQDFGEGGVEGVSVTLTGGGADGVIGTGDDTTETITTDADGHYAFYGLNPGEEYQVTFSNLPDGYTFTPANVSTGDSLAEALDSDANQVTGKTDIIVLGPEEYKDDVDAGLVETASVGDRVWYDENGNGIQDDSERGLAGISVTLTGGGEDGVIGTDDDTTATITTDVNGNYQFDNLNPGEEYQLTFSDLPDDTTFSQSNIGGDDTQDSDVNKDTGSTDIFTLNPGENNIDMDAGVVKEACLGDTVWFDTNEDGTQDFGEGGVEGVSVTLTGGGADGVIGTGDDTTETITTDADGHYAFYGLNPGEEYQVTFSNLPDGYEFTQANVSTGDSLAEDLDSDADPTTGKTDIVILGPEEYNDKIDAGIIRQKPKASLGDRVWYDDNENGIQDDGEQGVDGVDVILTGGGADGVIGTDDDTTATTTTDVNGNYQFNNLNAGEEYKVTFSNLPNGYEFTEANAKEITEEVVFESSFESAPSSGDFAAAPLEGWKSTDGYLEIKRSGSADGNNHIELNDDAIDYYQDARQIHRDIATEAGKQYTLTFQYSPRAGFSADVNAMEVRLDGSTLLAVAESGSGNSGNEWKSYTVSFEGDGSTKTLEFLSTGTAVNYGRGAHLDDIKLVASSSINDDTIDSDADPTTGMTQVVTLAPGENNTTLDAGIVKKKASLGDRVWYDRDRDGIQDAGEGGVRGVNVTLTGGGADGVIGTADDTTATTTTNANGNYKFENLNSGEQYKVTFSNLPSRYEFTQANAGGNDALDSDANSNGMTQIVTLAPGENNTTLDAGISRKRLGAIGDRVWNDYDRDGYQDYNESGLRDVRLKLYKWNGSRSVYQSSTYSNSNGNYLFDNLDAGYYYIQADKNTLPGGYTFTRKDTYSNSYDSRDSDVNRYGRTDWIQLSEGERDMTWDVGAYYCPVAIDLDGDGIKTLGVDAGVNFDMNNDGGLDSTGWLSGSDAFIVNDSNGNGLVDNRSEMFGGDNTGDGFRKLAEFDSNSDGVINTSDARFDELLVWRDANENGITDTGELGSLEDFGITSLDVRFETRLEGAETYDNGNRLLDWSSAEMTDGATVDLVDVYFAQGSTGDTSGANLMDPFPIPDFVGNAFNDETKTTTALV</sequence>
<evidence type="ECO:0000256" key="1">
    <source>
        <dbReference type="ARBA" id="ARBA00004613"/>
    </source>
</evidence>
<dbReference type="InterPro" id="IPR051417">
    <property type="entry name" value="SDr/BOS_complex"/>
</dbReference>
<dbReference type="PANTHER" id="PTHR23303">
    <property type="entry name" value="CARBOXYPEPTIDASE REGULATORY REGION-CONTAINING"/>
    <property type="match status" value="1"/>
</dbReference>
<feature type="region of interest" description="Disordered" evidence="4">
    <location>
        <begin position="83"/>
        <end position="106"/>
    </location>
</feature>
<feature type="domain" description="SD-repeat containing protein B" evidence="6">
    <location>
        <begin position="262"/>
        <end position="383"/>
    </location>
</feature>
<reference evidence="7" key="1">
    <citation type="submission" date="2020-10" db="EMBL/GenBank/DDBJ databases">
        <authorList>
            <person name="Castelo-Branco R."/>
            <person name="Eusebio N."/>
            <person name="Adriana R."/>
            <person name="Vieira A."/>
            <person name="Brugerolle De Fraissinette N."/>
            <person name="Rezende De Castro R."/>
            <person name="Schneider M.P."/>
            <person name="Vasconcelos V."/>
            <person name="Leao P.N."/>
        </authorList>
    </citation>
    <scope>NUCLEOTIDE SEQUENCE</scope>
    <source>
        <strain evidence="7">LEGE 07157</strain>
    </source>
</reference>
<evidence type="ECO:0000256" key="4">
    <source>
        <dbReference type="SAM" id="MobiDB-lite"/>
    </source>
</evidence>
<dbReference type="RefSeq" id="WP_194029451.1">
    <property type="nucleotide sequence ID" value="NZ_JADEWZ010000013.1"/>
</dbReference>
<accession>A0A8J7J2G1</accession>
<feature type="domain" description="SD-repeat containing protein B" evidence="6">
    <location>
        <begin position="810"/>
        <end position="930"/>
    </location>
</feature>
<protein>
    <submittedName>
        <fullName evidence="7">DUF642 domain-containing protein</fullName>
    </submittedName>
</protein>
<keyword evidence="3" id="KW-0732">Signal</keyword>
<dbReference type="SUPFAM" id="SSF49785">
    <property type="entry name" value="Galactose-binding domain-like"/>
    <property type="match status" value="1"/>
</dbReference>
<evidence type="ECO:0000313" key="7">
    <source>
        <dbReference type="EMBL" id="MBE9116359.1"/>
    </source>
</evidence>
<feature type="domain" description="SD-repeat containing protein B" evidence="6">
    <location>
        <begin position="8"/>
        <end position="129"/>
    </location>
</feature>
<dbReference type="InterPro" id="IPR006946">
    <property type="entry name" value="DGR2-like_dom"/>
</dbReference>
<comment type="caution">
    <text evidence="7">The sequence shown here is derived from an EMBL/GenBank/DDBJ whole genome shotgun (WGS) entry which is preliminary data.</text>
</comment>
<evidence type="ECO:0000256" key="2">
    <source>
        <dbReference type="ARBA" id="ARBA00022525"/>
    </source>
</evidence>
<dbReference type="Pfam" id="PF04862">
    <property type="entry name" value="DUF642"/>
    <property type="match status" value="1"/>
</dbReference>
<dbReference type="PANTHER" id="PTHR23303:SF15">
    <property type="entry name" value="COLOSSIN-A"/>
    <property type="match status" value="1"/>
</dbReference>